<evidence type="ECO:0000313" key="3">
    <source>
        <dbReference type="Proteomes" id="UP001187531"/>
    </source>
</evidence>
<gene>
    <name evidence="2" type="ORF">QYM36_016654</name>
</gene>
<feature type="region of interest" description="Disordered" evidence="1">
    <location>
        <begin position="216"/>
        <end position="270"/>
    </location>
</feature>
<evidence type="ECO:0000313" key="2">
    <source>
        <dbReference type="EMBL" id="KAK2704327.1"/>
    </source>
</evidence>
<dbReference type="Proteomes" id="UP001187531">
    <property type="component" value="Unassembled WGS sequence"/>
</dbReference>
<feature type="region of interest" description="Disordered" evidence="1">
    <location>
        <begin position="1"/>
        <end position="22"/>
    </location>
</feature>
<keyword evidence="3" id="KW-1185">Reference proteome</keyword>
<name>A0AA88HF72_ARTSF</name>
<sequence length="270" mass="30306">MSIQDMTTKPTLPKRPADPQLDKDSNLVSKLLAATPLYLYHGSVVPPGFFSGMLRQLSSSLAANEQKNSYGLTAEHSGNPVPHCPRIPFSHYGYASPPVNPSPVQSTASRKFDIRSLVQTESDSTEQSRKRHAEPTVSPVPKRVKTEIPSSFPVQYPMQNLFDAVRSQSNLSDAQLRFIQQQLHLSSLYQNTLLAQQNLASQMDPAMTLMQQHSDAWRRHTPTGSSNVAPTKDPLDLTGHLQKEQDDQKVEQNERQEEIIETKQHEDNER</sequence>
<organism evidence="2 3">
    <name type="scientific">Artemia franciscana</name>
    <name type="common">Brine shrimp</name>
    <name type="synonym">Artemia sanfranciscana</name>
    <dbReference type="NCBI Taxonomy" id="6661"/>
    <lineage>
        <taxon>Eukaryota</taxon>
        <taxon>Metazoa</taxon>
        <taxon>Ecdysozoa</taxon>
        <taxon>Arthropoda</taxon>
        <taxon>Crustacea</taxon>
        <taxon>Branchiopoda</taxon>
        <taxon>Anostraca</taxon>
        <taxon>Artemiidae</taxon>
        <taxon>Artemia</taxon>
    </lineage>
</organism>
<protein>
    <submittedName>
        <fullName evidence="2">Uncharacterized protein</fullName>
    </submittedName>
</protein>
<accession>A0AA88HF72</accession>
<comment type="caution">
    <text evidence="2">The sequence shown here is derived from an EMBL/GenBank/DDBJ whole genome shotgun (WGS) entry which is preliminary data.</text>
</comment>
<evidence type="ECO:0000256" key="1">
    <source>
        <dbReference type="SAM" id="MobiDB-lite"/>
    </source>
</evidence>
<dbReference type="AlphaFoldDB" id="A0AA88HF72"/>
<proteinExistence type="predicted"/>
<feature type="compositionally biased region" description="Basic and acidic residues" evidence="1">
    <location>
        <begin position="241"/>
        <end position="270"/>
    </location>
</feature>
<feature type="region of interest" description="Disordered" evidence="1">
    <location>
        <begin position="119"/>
        <end position="144"/>
    </location>
</feature>
<reference evidence="2" key="1">
    <citation type="submission" date="2023-07" db="EMBL/GenBank/DDBJ databases">
        <title>Chromosome-level genome assembly of Artemia franciscana.</title>
        <authorList>
            <person name="Jo E."/>
        </authorList>
    </citation>
    <scope>NUCLEOTIDE SEQUENCE</scope>
    <source>
        <tissue evidence="2">Whole body</tissue>
    </source>
</reference>
<dbReference type="EMBL" id="JAVRJZ010000021">
    <property type="protein sequence ID" value="KAK2704327.1"/>
    <property type="molecule type" value="Genomic_DNA"/>
</dbReference>
<feature type="compositionally biased region" description="Polar residues" evidence="1">
    <location>
        <begin position="1"/>
        <end position="10"/>
    </location>
</feature>